<evidence type="ECO:0000256" key="5">
    <source>
        <dbReference type="ARBA" id="ARBA00023002"/>
    </source>
</evidence>
<dbReference type="PROSITE" id="PS00862">
    <property type="entry name" value="OX2_COVAL_FAD"/>
    <property type="match status" value="1"/>
</dbReference>
<organism evidence="7 8">
    <name type="scientific">Alicyclobacillus ferrooxydans</name>
    <dbReference type="NCBI Taxonomy" id="471514"/>
    <lineage>
        <taxon>Bacteria</taxon>
        <taxon>Bacillati</taxon>
        <taxon>Bacillota</taxon>
        <taxon>Bacilli</taxon>
        <taxon>Bacillales</taxon>
        <taxon>Alicyclobacillaceae</taxon>
        <taxon>Alicyclobacillus</taxon>
    </lineage>
</organism>
<dbReference type="GO" id="GO:0071949">
    <property type="term" value="F:FAD binding"/>
    <property type="evidence" value="ECO:0007669"/>
    <property type="project" value="InterPro"/>
</dbReference>
<feature type="domain" description="FAD-binding PCMH-type" evidence="6">
    <location>
        <begin position="31"/>
        <end position="201"/>
    </location>
</feature>
<dbReference type="RefSeq" id="WP_054968494.1">
    <property type="nucleotide sequence ID" value="NZ_LJCO01000033.1"/>
</dbReference>
<keyword evidence="4" id="KW-0274">FAD</keyword>
<comment type="similarity">
    <text evidence="2">Belongs to the oxygen-dependent FAD-linked oxidoreductase family.</text>
</comment>
<dbReference type="InterPro" id="IPR012951">
    <property type="entry name" value="BBE"/>
</dbReference>
<dbReference type="InterPro" id="IPR016169">
    <property type="entry name" value="FAD-bd_PCMH_sub2"/>
</dbReference>
<reference evidence="7 8" key="1">
    <citation type="submission" date="2015-09" db="EMBL/GenBank/DDBJ databases">
        <title>Draft genome sequence of Alicyclobacillus ferrooxydans DSM 22381.</title>
        <authorList>
            <person name="Hemp J."/>
        </authorList>
    </citation>
    <scope>NUCLEOTIDE SEQUENCE [LARGE SCALE GENOMIC DNA]</scope>
    <source>
        <strain evidence="7 8">TC-34</strain>
    </source>
</reference>
<dbReference type="InterPro" id="IPR016167">
    <property type="entry name" value="FAD-bd_PCMH_sub1"/>
</dbReference>
<evidence type="ECO:0000259" key="6">
    <source>
        <dbReference type="PROSITE" id="PS51387"/>
    </source>
</evidence>
<dbReference type="Proteomes" id="UP000050482">
    <property type="component" value="Unassembled WGS sequence"/>
</dbReference>
<evidence type="ECO:0000256" key="4">
    <source>
        <dbReference type="ARBA" id="ARBA00022827"/>
    </source>
</evidence>
<accession>A0A0P9CND0</accession>
<dbReference type="Pfam" id="PF08031">
    <property type="entry name" value="BBE"/>
    <property type="match status" value="1"/>
</dbReference>
<dbReference type="AlphaFoldDB" id="A0A0P9CND0"/>
<dbReference type="InterPro" id="IPR016166">
    <property type="entry name" value="FAD-bd_PCMH"/>
</dbReference>
<evidence type="ECO:0000313" key="7">
    <source>
        <dbReference type="EMBL" id="KPV44407.1"/>
    </source>
</evidence>
<dbReference type="InterPro" id="IPR050416">
    <property type="entry name" value="FAD-linked_Oxidoreductase"/>
</dbReference>
<evidence type="ECO:0000313" key="8">
    <source>
        <dbReference type="Proteomes" id="UP000050482"/>
    </source>
</evidence>
<dbReference type="InterPro" id="IPR006093">
    <property type="entry name" value="Oxy_OxRdtase_FAD_BS"/>
</dbReference>
<comment type="cofactor">
    <cofactor evidence="1">
        <name>FAD</name>
        <dbReference type="ChEBI" id="CHEBI:57692"/>
    </cofactor>
</comment>
<dbReference type="Gene3D" id="3.40.462.20">
    <property type="match status" value="1"/>
</dbReference>
<dbReference type="GO" id="GO:0016491">
    <property type="term" value="F:oxidoreductase activity"/>
    <property type="evidence" value="ECO:0007669"/>
    <property type="project" value="UniProtKB-KW"/>
</dbReference>
<comment type="caution">
    <text evidence="7">The sequence shown here is derived from an EMBL/GenBank/DDBJ whole genome shotgun (WGS) entry which is preliminary data.</text>
</comment>
<dbReference type="Gene3D" id="3.30.43.10">
    <property type="entry name" value="Uridine Diphospho-n-acetylenolpyruvylglucosamine Reductase, domain 2"/>
    <property type="match status" value="1"/>
</dbReference>
<dbReference type="STRING" id="471514.AN477_07200"/>
<dbReference type="PANTHER" id="PTHR42973:SF39">
    <property type="entry name" value="FAD-BINDING PCMH-TYPE DOMAIN-CONTAINING PROTEIN"/>
    <property type="match status" value="1"/>
</dbReference>
<evidence type="ECO:0000256" key="3">
    <source>
        <dbReference type="ARBA" id="ARBA00022630"/>
    </source>
</evidence>
<dbReference type="PROSITE" id="PS51387">
    <property type="entry name" value="FAD_PCMH"/>
    <property type="match status" value="1"/>
</dbReference>
<dbReference type="PATRIC" id="fig|471514.4.peg.3682"/>
<dbReference type="Pfam" id="PF01565">
    <property type="entry name" value="FAD_binding_4"/>
    <property type="match status" value="1"/>
</dbReference>
<keyword evidence="5" id="KW-0560">Oxidoreductase</keyword>
<dbReference type="Gene3D" id="3.30.465.10">
    <property type="match status" value="1"/>
</dbReference>
<dbReference type="InterPro" id="IPR036318">
    <property type="entry name" value="FAD-bd_PCMH-like_sf"/>
</dbReference>
<dbReference type="OrthoDB" id="545125at2"/>
<gene>
    <name evidence="7" type="ORF">AN477_07200</name>
</gene>
<keyword evidence="8" id="KW-1185">Reference proteome</keyword>
<evidence type="ECO:0000256" key="2">
    <source>
        <dbReference type="ARBA" id="ARBA00005466"/>
    </source>
</evidence>
<keyword evidence="3" id="KW-0285">Flavoprotein</keyword>
<dbReference type="PANTHER" id="PTHR42973">
    <property type="entry name" value="BINDING OXIDOREDUCTASE, PUTATIVE (AFU_ORTHOLOGUE AFUA_1G17690)-RELATED"/>
    <property type="match status" value="1"/>
</dbReference>
<evidence type="ECO:0000256" key="1">
    <source>
        <dbReference type="ARBA" id="ARBA00001974"/>
    </source>
</evidence>
<proteinExistence type="inferred from homology"/>
<dbReference type="EMBL" id="LJCO01000033">
    <property type="protein sequence ID" value="KPV44407.1"/>
    <property type="molecule type" value="Genomic_DNA"/>
</dbReference>
<name>A0A0P9CND0_9BACL</name>
<protein>
    <recommendedName>
        <fullName evidence="6">FAD-binding PCMH-type domain-containing protein</fullName>
    </recommendedName>
</protein>
<dbReference type="SUPFAM" id="SSF56176">
    <property type="entry name" value="FAD-binding/transporter-associated domain-like"/>
    <property type="match status" value="1"/>
</dbReference>
<dbReference type="InterPro" id="IPR006094">
    <property type="entry name" value="Oxid_FAD_bind_N"/>
</dbReference>
<sequence>MHDSLLAIQGKVVNAGDEEFEAYRSVWNKAADGTPHLIVVPVNEIDVSLAVLYAEKSGKTVCVRGGGHHFAGFAVQDDAVMIHMRGLNHIVVDEFNKTVKVGAGATIGELDRVTQSYGFAVPTGTSSGTGIAGLTLGGGFGHLRRQYGLTIDQLVSARLVLPSGEVIQVSENENTEIFWGIRGGGGNFGVVTEFEFRLHNVGPEVSVLDVFYPISQFRTVMTKLIEAPRTAPDVISFHLLVSPLPMNRNYTPTMQGQWVIRILGMANHNADEGMKLLEAFRTLAKPLLDESGIMPYNALQSRLDANFPDSVYYDGTSVFLETLTPDAIQLMESLLVDNPQPVSLQLWMLGGQMNRPAEDATAFPIRNADWAVFINAAGSDRDRLQQRAEWMRRAIQDIRDHSDSATRYANAIGVTETMDDSLPRDVYGVNYARLQTLKRRIDPRNTFRHNVNIRDGV</sequence>